<feature type="region of interest" description="Disordered" evidence="1">
    <location>
        <begin position="104"/>
        <end position="130"/>
    </location>
</feature>
<dbReference type="InterPro" id="IPR022235">
    <property type="entry name" value="DUF3760"/>
</dbReference>
<evidence type="ECO:0000313" key="3">
    <source>
        <dbReference type="Proteomes" id="UP001358614"/>
    </source>
</evidence>
<feature type="compositionally biased region" description="Polar residues" evidence="1">
    <location>
        <begin position="106"/>
        <end position="120"/>
    </location>
</feature>
<dbReference type="Proteomes" id="UP001358614">
    <property type="component" value="Chromosome 1"/>
</dbReference>
<dbReference type="EMBL" id="CP144089">
    <property type="protein sequence ID" value="WWD06352.1"/>
    <property type="molecule type" value="Genomic_DNA"/>
</dbReference>
<dbReference type="Pfam" id="PF12586">
    <property type="entry name" value="DUF3760"/>
    <property type="match status" value="1"/>
</dbReference>
<sequence>MTLKSTQPSLTDAIPSASTHESSEALHSWNQYTSTFQLSTMEPLESIRHLIFQILIDEIPLTLIRVSKHFYDTITPKLYQVVELDKNNTHKVFWGMLIQLKEKVDNPNSSPNQPKTSAESTGKKKEKEQKNWKIGERKLNLLKMIQYITFEDSQSVDKFFKKVKIFDSINHLNGLKEYQRILTSVKHVRFGKDLVGSLSTDFTKLRRSFFDRLTYYGLVDYLEEIMFHAEPLSICLEWPRAWERDEKFFDVEDDNDLFEPTLAYAIDDVLEELIKHNGKGNKLKFRIHIHSFDFDEAVCILKRFPLDYELIFDLNDKPGGSTIHHLIDEIWSHYLFSGFENKPKIEYFIWEMEGLKEELEKFSRGKEGTVQDDDFISRIHTTEEEELYCPCDSVE</sequence>
<evidence type="ECO:0008006" key="4">
    <source>
        <dbReference type="Google" id="ProtNLM"/>
    </source>
</evidence>
<proteinExistence type="predicted"/>
<protein>
    <recommendedName>
        <fullName evidence="4">F-box domain-containing protein</fullName>
    </recommendedName>
</protein>
<name>A0AAX4KKV0_9TREE</name>
<dbReference type="GeneID" id="91103243"/>
<evidence type="ECO:0000313" key="2">
    <source>
        <dbReference type="EMBL" id="WWD06352.1"/>
    </source>
</evidence>
<dbReference type="AlphaFoldDB" id="A0AAX4KKV0"/>
<gene>
    <name evidence="2" type="ORF">V865_004442</name>
</gene>
<reference evidence="2 3" key="1">
    <citation type="submission" date="2024-01" db="EMBL/GenBank/DDBJ databases">
        <title>Comparative genomics of Cryptococcus and Kwoniella reveals pathogenesis evolution and contrasting modes of karyotype evolution via chromosome fusion or intercentromeric recombination.</title>
        <authorList>
            <person name="Coelho M.A."/>
            <person name="David-Palma M."/>
            <person name="Shea T."/>
            <person name="Bowers K."/>
            <person name="McGinley-Smith S."/>
            <person name="Mohammad A.W."/>
            <person name="Gnirke A."/>
            <person name="Yurkov A.M."/>
            <person name="Nowrousian M."/>
            <person name="Sun S."/>
            <person name="Cuomo C.A."/>
            <person name="Heitman J."/>
        </authorList>
    </citation>
    <scope>NUCLEOTIDE SEQUENCE [LARGE SCALE GENOMIC DNA]</scope>
    <source>
        <strain evidence="2 3">PYCC6329</strain>
    </source>
</reference>
<accession>A0AAX4KKV0</accession>
<feature type="compositionally biased region" description="Basic and acidic residues" evidence="1">
    <location>
        <begin position="121"/>
        <end position="130"/>
    </location>
</feature>
<dbReference type="KEGG" id="ker:91103243"/>
<evidence type="ECO:0000256" key="1">
    <source>
        <dbReference type="SAM" id="MobiDB-lite"/>
    </source>
</evidence>
<organism evidence="2 3">
    <name type="scientific">Kwoniella europaea PYCC6329</name>
    <dbReference type="NCBI Taxonomy" id="1423913"/>
    <lineage>
        <taxon>Eukaryota</taxon>
        <taxon>Fungi</taxon>
        <taxon>Dikarya</taxon>
        <taxon>Basidiomycota</taxon>
        <taxon>Agaricomycotina</taxon>
        <taxon>Tremellomycetes</taxon>
        <taxon>Tremellales</taxon>
        <taxon>Cryptococcaceae</taxon>
        <taxon>Kwoniella</taxon>
    </lineage>
</organism>
<keyword evidence="3" id="KW-1185">Reference proteome</keyword>
<dbReference type="RefSeq" id="XP_066084319.1">
    <property type="nucleotide sequence ID" value="XM_066228222.1"/>
</dbReference>